<name>A0ABV0UJU2_9TELE</name>
<sequence>MSYTYLSPAPPGSCTWWWKKVSSRYQWEISMGSSLRIRKPQSKAEDSHPDSFLVPSLSEASSFRSQRD</sequence>
<reference evidence="2 3" key="1">
    <citation type="submission" date="2021-06" db="EMBL/GenBank/DDBJ databases">
        <authorList>
            <person name="Palmer J.M."/>
        </authorList>
    </citation>
    <scope>NUCLEOTIDE SEQUENCE [LARGE SCALE GENOMIC DNA]</scope>
    <source>
        <strain evidence="3">if_2019</strain>
        <tissue evidence="2">Muscle</tissue>
    </source>
</reference>
<gene>
    <name evidence="2" type="ORF">ILYODFUR_028756</name>
</gene>
<keyword evidence="3" id="KW-1185">Reference proteome</keyword>
<feature type="region of interest" description="Disordered" evidence="1">
    <location>
        <begin position="38"/>
        <end position="68"/>
    </location>
</feature>
<dbReference type="Proteomes" id="UP001482620">
    <property type="component" value="Unassembled WGS sequence"/>
</dbReference>
<evidence type="ECO:0000313" key="3">
    <source>
        <dbReference type="Proteomes" id="UP001482620"/>
    </source>
</evidence>
<proteinExistence type="predicted"/>
<accession>A0ABV0UJU2</accession>
<dbReference type="EMBL" id="JAHRIQ010073495">
    <property type="protein sequence ID" value="MEQ2245505.1"/>
    <property type="molecule type" value="Genomic_DNA"/>
</dbReference>
<organism evidence="2 3">
    <name type="scientific">Ilyodon furcidens</name>
    <name type="common">goldbreast splitfin</name>
    <dbReference type="NCBI Taxonomy" id="33524"/>
    <lineage>
        <taxon>Eukaryota</taxon>
        <taxon>Metazoa</taxon>
        <taxon>Chordata</taxon>
        <taxon>Craniata</taxon>
        <taxon>Vertebrata</taxon>
        <taxon>Euteleostomi</taxon>
        <taxon>Actinopterygii</taxon>
        <taxon>Neopterygii</taxon>
        <taxon>Teleostei</taxon>
        <taxon>Neoteleostei</taxon>
        <taxon>Acanthomorphata</taxon>
        <taxon>Ovalentaria</taxon>
        <taxon>Atherinomorphae</taxon>
        <taxon>Cyprinodontiformes</taxon>
        <taxon>Goodeidae</taxon>
        <taxon>Ilyodon</taxon>
    </lineage>
</organism>
<feature type="compositionally biased region" description="Polar residues" evidence="1">
    <location>
        <begin position="58"/>
        <end position="68"/>
    </location>
</feature>
<evidence type="ECO:0000313" key="2">
    <source>
        <dbReference type="EMBL" id="MEQ2245505.1"/>
    </source>
</evidence>
<evidence type="ECO:0000256" key="1">
    <source>
        <dbReference type="SAM" id="MobiDB-lite"/>
    </source>
</evidence>
<comment type="caution">
    <text evidence="2">The sequence shown here is derived from an EMBL/GenBank/DDBJ whole genome shotgun (WGS) entry which is preliminary data.</text>
</comment>
<protein>
    <submittedName>
        <fullName evidence="2">Uncharacterized protein</fullName>
    </submittedName>
</protein>